<proteinExistence type="predicted"/>
<dbReference type="CDD" id="cd22157">
    <property type="entry name" value="F-box_AtFBW1-like"/>
    <property type="match status" value="1"/>
</dbReference>
<dbReference type="eggNOG" id="ENOG502QUVH">
    <property type="taxonomic scope" value="Eukaryota"/>
</dbReference>
<dbReference type="InterPro" id="IPR036047">
    <property type="entry name" value="F-box-like_dom_sf"/>
</dbReference>
<dbReference type="InterPro" id="IPR001810">
    <property type="entry name" value="F-box_dom"/>
</dbReference>
<organism evidence="2 3">
    <name type="scientific">Solanum tuberosum</name>
    <name type="common">Potato</name>
    <dbReference type="NCBI Taxonomy" id="4113"/>
    <lineage>
        <taxon>Eukaryota</taxon>
        <taxon>Viridiplantae</taxon>
        <taxon>Streptophyta</taxon>
        <taxon>Embryophyta</taxon>
        <taxon>Tracheophyta</taxon>
        <taxon>Spermatophyta</taxon>
        <taxon>Magnoliopsida</taxon>
        <taxon>eudicotyledons</taxon>
        <taxon>Gunneridae</taxon>
        <taxon>Pentapetalae</taxon>
        <taxon>asterids</taxon>
        <taxon>lamiids</taxon>
        <taxon>Solanales</taxon>
        <taxon>Solanaceae</taxon>
        <taxon>Solanoideae</taxon>
        <taxon>Solaneae</taxon>
        <taxon>Solanum</taxon>
    </lineage>
</organism>
<dbReference type="SMART" id="SM00256">
    <property type="entry name" value="FBOX"/>
    <property type="match status" value="1"/>
</dbReference>
<evidence type="ECO:0000313" key="2">
    <source>
        <dbReference type="EnsemblPlants" id="PGSC0003DMT400010562"/>
    </source>
</evidence>
<dbReference type="Pfam" id="PF00646">
    <property type="entry name" value="F-box"/>
    <property type="match status" value="1"/>
</dbReference>
<dbReference type="OMA" id="IVGMEYG"/>
<dbReference type="PROSITE" id="PS50181">
    <property type="entry name" value="FBOX"/>
    <property type="match status" value="1"/>
</dbReference>
<dbReference type="FunCoup" id="M0ZY92">
    <property type="interactions" value="10"/>
</dbReference>
<dbReference type="Gramene" id="PGSC0003DMT400010562">
    <property type="protein sequence ID" value="PGSC0003DMT400010562"/>
    <property type="gene ID" value="PGSC0003DMG400004126"/>
</dbReference>
<dbReference type="InParanoid" id="M0ZY92"/>
<dbReference type="SUPFAM" id="SSF81383">
    <property type="entry name" value="F-box domain"/>
    <property type="match status" value="1"/>
</dbReference>
<dbReference type="AlphaFoldDB" id="M0ZY92"/>
<evidence type="ECO:0000259" key="1">
    <source>
        <dbReference type="PROSITE" id="PS50181"/>
    </source>
</evidence>
<dbReference type="PANTHER" id="PTHR31672">
    <property type="entry name" value="BNACNNG10540D PROTEIN"/>
    <property type="match status" value="1"/>
</dbReference>
<evidence type="ECO:0000313" key="3">
    <source>
        <dbReference type="Proteomes" id="UP000011115"/>
    </source>
</evidence>
<dbReference type="HOGENOM" id="CLU_1246997_0_0_1"/>
<reference evidence="3" key="1">
    <citation type="journal article" date="2011" name="Nature">
        <title>Genome sequence and analysis of the tuber crop potato.</title>
        <authorList>
            <consortium name="The Potato Genome Sequencing Consortium"/>
        </authorList>
    </citation>
    <scope>NUCLEOTIDE SEQUENCE [LARGE SCALE GENOMIC DNA]</scope>
    <source>
        <strain evidence="3">cv. DM1-3 516 R44</strain>
    </source>
</reference>
<dbReference type="Proteomes" id="UP000011115">
    <property type="component" value="Unassembled WGS sequence"/>
</dbReference>
<dbReference type="Gene3D" id="1.20.1280.50">
    <property type="match status" value="1"/>
</dbReference>
<accession>M0ZY92</accession>
<dbReference type="PaxDb" id="4113-PGSC0003DMT400010562"/>
<dbReference type="PANTHER" id="PTHR31672:SF13">
    <property type="entry name" value="F-BOX PROTEIN CPR30-LIKE"/>
    <property type="match status" value="1"/>
</dbReference>
<feature type="domain" description="F-box" evidence="1">
    <location>
        <begin position="19"/>
        <end position="65"/>
    </location>
</feature>
<sequence>MEAEAHHTQIPSTSSKDSFLAIPTLPQELITAILVRLPVKYLLQFKCVSKNWFALISSPHFVKTHLSFSGKDRFLLEIDTYILKHCSVSSLFYDSVTEAFNLVYPIKGNKGIVGMEYGVKESWTKLYSIKCYLYELSPPLYMSIEGEILHVLETNLTIYNPEDDSMRYPVVTNAFGILEVTTLYIESLVSRVLQNESMTQH</sequence>
<dbReference type="InterPro" id="IPR050796">
    <property type="entry name" value="SCF_F-box_component"/>
</dbReference>
<protein>
    <submittedName>
        <fullName evidence="2">F-box</fullName>
    </submittedName>
</protein>
<dbReference type="EnsemblPlants" id="PGSC0003DMT400010562">
    <property type="protein sequence ID" value="PGSC0003DMT400010562"/>
    <property type="gene ID" value="PGSC0003DMG400004126"/>
</dbReference>
<keyword evidence="3" id="KW-1185">Reference proteome</keyword>
<reference evidence="2" key="2">
    <citation type="submission" date="2015-06" db="UniProtKB">
        <authorList>
            <consortium name="EnsemblPlants"/>
        </authorList>
    </citation>
    <scope>IDENTIFICATION</scope>
    <source>
        <strain evidence="2">DM1-3 516 R44</strain>
    </source>
</reference>
<name>M0ZY92_SOLTU</name>